<protein>
    <recommendedName>
        <fullName evidence="8">Putative manganese efflux pump MntP</fullName>
    </recommendedName>
</protein>
<dbReference type="PANTHER" id="PTHR35529:SF1">
    <property type="entry name" value="MANGANESE EFFLUX PUMP MNTP-RELATED"/>
    <property type="match status" value="1"/>
</dbReference>
<evidence type="ECO:0000256" key="5">
    <source>
        <dbReference type="ARBA" id="ARBA00023065"/>
    </source>
</evidence>
<reference evidence="9" key="1">
    <citation type="submission" date="2022-12" db="EMBL/GenBank/DDBJ databases">
        <title>Phocaeicola acetigenes sp. nov., isolated feces from a healthy human.</title>
        <authorList>
            <person name="Do H."/>
            <person name="Ha Y.B."/>
            <person name="Kim J.-S."/>
            <person name="Suh M.K."/>
            <person name="Kim H.S."/>
            <person name="Lee J.-S."/>
        </authorList>
    </citation>
    <scope>NUCLEOTIDE SEQUENCE</scope>
    <source>
        <strain evidence="9">KGMB11183</strain>
    </source>
</reference>
<dbReference type="InterPro" id="IPR003810">
    <property type="entry name" value="Mntp/YtaF"/>
</dbReference>
<dbReference type="HAMAP" id="MF_01521">
    <property type="entry name" value="MntP_pump"/>
    <property type="match status" value="1"/>
</dbReference>
<evidence type="ECO:0000256" key="8">
    <source>
        <dbReference type="HAMAP-Rule" id="MF_01521"/>
    </source>
</evidence>
<evidence type="ECO:0000313" key="9">
    <source>
        <dbReference type="EMBL" id="MCZ8372624.1"/>
    </source>
</evidence>
<feature type="transmembrane region" description="Helical" evidence="8">
    <location>
        <begin position="6"/>
        <end position="28"/>
    </location>
</feature>
<keyword evidence="4 8" id="KW-1133">Transmembrane helix</keyword>
<evidence type="ECO:0000256" key="6">
    <source>
        <dbReference type="ARBA" id="ARBA00023136"/>
    </source>
</evidence>
<keyword evidence="5 8" id="KW-0406">Ion transport</keyword>
<comment type="similarity">
    <text evidence="8">Belongs to the MntP (TC 9.B.29) family.</text>
</comment>
<organism evidence="9 10">
    <name type="scientific">Phocaeicola acetigenes</name>
    <dbReference type="NCBI Taxonomy" id="3016083"/>
    <lineage>
        <taxon>Bacteria</taxon>
        <taxon>Pseudomonadati</taxon>
        <taxon>Bacteroidota</taxon>
        <taxon>Bacteroidia</taxon>
        <taxon>Bacteroidales</taxon>
        <taxon>Bacteroidaceae</taxon>
        <taxon>Phocaeicola</taxon>
    </lineage>
</organism>
<keyword evidence="2 8" id="KW-1003">Cell membrane</keyword>
<dbReference type="InterPro" id="IPR022929">
    <property type="entry name" value="Put_MntP"/>
</dbReference>
<feature type="transmembrane region" description="Helical" evidence="8">
    <location>
        <begin position="40"/>
        <end position="58"/>
    </location>
</feature>
<feature type="transmembrane region" description="Helical" evidence="8">
    <location>
        <begin position="70"/>
        <end position="89"/>
    </location>
</feature>
<gene>
    <name evidence="8" type="primary">mntP</name>
    <name evidence="9" type="ORF">O6P32_07870</name>
</gene>
<evidence type="ECO:0000256" key="3">
    <source>
        <dbReference type="ARBA" id="ARBA00022692"/>
    </source>
</evidence>
<dbReference type="EMBL" id="JAPZVM010000005">
    <property type="protein sequence ID" value="MCZ8372624.1"/>
    <property type="molecule type" value="Genomic_DNA"/>
</dbReference>
<name>A0ABT4PHS6_9BACT</name>
<keyword evidence="3 8" id="KW-0812">Transmembrane</keyword>
<evidence type="ECO:0000256" key="7">
    <source>
        <dbReference type="ARBA" id="ARBA00023211"/>
    </source>
</evidence>
<dbReference type="Proteomes" id="UP001141933">
    <property type="component" value="Unassembled WGS sequence"/>
</dbReference>
<evidence type="ECO:0000256" key="4">
    <source>
        <dbReference type="ARBA" id="ARBA00022989"/>
    </source>
</evidence>
<sequence length="188" mass="20886">MSILEIWLLAISLAIDCFTVSVTSGIILHRIQWGNTLKMAFFFGLFQALMPLLGWFGASRFNHLIEAYDHWIAFGLLCFLGVRMIRAHFQSEETCCFDPTRLRVILTLAIATSIDALAVGISFAFTGFNTIQSLSAPLFIIGLASFLLSIVGNLIGVFFGKRFHLRVEIFGGLVLIGIGVKILIEHLF</sequence>
<dbReference type="RefSeq" id="WP_178265668.1">
    <property type="nucleotide sequence ID" value="NZ_JAPZVM010000005.1"/>
</dbReference>
<feature type="transmembrane region" description="Helical" evidence="8">
    <location>
        <begin position="167"/>
        <end position="184"/>
    </location>
</feature>
<dbReference type="PANTHER" id="PTHR35529">
    <property type="entry name" value="MANGANESE EFFLUX PUMP MNTP-RELATED"/>
    <property type="match status" value="1"/>
</dbReference>
<comment type="function">
    <text evidence="8">Probably functions as a manganese efflux pump.</text>
</comment>
<accession>A0ABT4PHS6</accession>
<dbReference type="Pfam" id="PF02659">
    <property type="entry name" value="Mntp"/>
    <property type="match status" value="1"/>
</dbReference>
<evidence type="ECO:0000256" key="1">
    <source>
        <dbReference type="ARBA" id="ARBA00022448"/>
    </source>
</evidence>
<comment type="caution">
    <text evidence="9">The sequence shown here is derived from an EMBL/GenBank/DDBJ whole genome shotgun (WGS) entry which is preliminary data.</text>
</comment>
<proteinExistence type="inferred from homology"/>
<feature type="transmembrane region" description="Helical" evidence="8">
    <location>
        <begin position="137"/>
        <end position="160"/>
    </location>
</feature>
<feature type="transmembrane region" description="Helical" evidence="8">
    <location>
        <begin position="101"/>
        <end position="125"/>
    </location>
</feature>
<keyword evidence="10" id="KW-1185">Reference proteome</keyword>
<keyword evidence="6 8" id="KW-0472">Membrane</keyword>
<keyword evidence="1 8" id="KW-0813">Transport</keyword>
<evidence type="ECO:0000256" key="2">
    <source>
        <dbReference type="ARBA" id="ARBA00022475"/>
    </source>
</evidence>
<evidence type="ECO:0000313" key="10">
    <source>
        <dbReference type="Proteomes" id="UP001141933"/>
    </source>
</evidence>
<comment type="subcellular location">
    <subcellularLocation>
        <location evidence="8">Cell membrane</location>
        <topology evidence="8">Multi-pass membrane protein</topology>
    </subcellularLocation>
</comment>
<keyword evidence="7 8" id="KW-0464">Manganese</keyword>